<evidence type="ECO:0000256" key="3">
    <source>
        <dbReference type="ARBA" id="ARBA00011881"/>
    </source>
</evidence>
<evidence type="ECO:0000256" key="10">
    <source>
        <dbReference type="ARBA" id="ARBA00022842"/>
    </source>
</evidence>
<dbReference type="SUPFAM" id="SSF56784">
    <property type="entry name" value="HAD-like"/>
    <property type="match status" value="1"/>
</dbReference>
<name>A0ABQ6M7Q8_9STRA</name>
<evidence type="ECO:0000313" key="14">
    <source>
        <dbReference type="EMBL" id="GMI21190.1"/>
    </source>
</evidence>
<dbReference type="PANTHER" id="PTHR28213">
    <property type="entry name" value="IMP-SPECIFIC 5'-NUCLEOTIDASE 1"/>
    <property type="match status" value="1"/>
</dbReference>
<proteinExistence type="inferred from homology"/>
<dbReference type="EMBL" id="BRYB01001233">
    <property type="protein sequence ID" value="GMI21190.1"/>
    <property type="molecule type" value="Genomic_DNA"/>
</dbReference>
<keyword evidence="7" id="KW-0547">Nucleotide-binding</keyword>
<comment type="subunit">
    <text evidence="3">Homotetramer.</text>
</comment>
<dbReference type="PANTHER" id="PTHR28213:SF1">
    <property type="entry name" value="IMP-SPECIFIC 5'-NUCLEOTIDASE 1"/>
    <property type="match status" value="1"/>
</dbReference>
<keyword evidence="11" id="KW-0546">Nucleotide metabolism</keyword>
<dbReference type="EC" id="3.1.3.99" evidence="4"/>
<evidence type="ECO:0000256" key="7">
    <source>
        <dbReference type="ARBA" id="ARBA00022741"/>
    </source>
</evidence>
<reference evidence="14 15" key="1">
    <citation type="journal article" date="2023" name="Commun. Biol.">
        <title>Genome analysis of Parmales, the sister group of diatoms, reveals the evolutionary specialization of diatoms from phago-mixotrophs to photoautotrophs.</title>
        <authorList>
            <person name="Ban H."/>
            <person name="Sato S."/>
            <person name="Yoshikawa S."/>
            <person name="Yamada K."/>
            <person name="Nakamura Y."/>
            <person name="Ichinomiya M."/>
            <person name="Sato N."/>
            <person name="Blanc-Mathieu R."/>
            <person name="Endo H."/>
            <person name="Kuwata A."/>
            <person name="Ogata H."/>
        </authorList>
    </citation>
    <scope>NUCLEOTIDE SEQUENCE [LARGE SCALE GENOMIC DNA]</scope>
</reference>
<evidence type="ECO:0000256" key="4">
    <source>
        <dbReference type="ARBA" id="ARBA00012894"/>
    </source>
</evidence>
<organism evidence="14 15">
    <name type="scientific">Tetraparma gracilis</name>
    <dbReference type="NCBI Taxonomy" id="2962635"/>
    <lineage>
        <taxon>Eukaryota</taxon>
        <taxon>Sar</taxon>
        <taxon>Stramenopiles</taxon>
        <taxon>Ochrophyta</taxon>
        <taxon>Bolidophyceae</taxon>
        <taxon>Parmales</taxon>
        <taxon>Triparmaceae</taxon>
        <taxon>Tetraparma</taxon>
    </lineage>
</organism>
<keyword evidence="9" id="KW-0067">ATP-binding</keyword>
<keyword evidence="8" id="KW-0378">Hydrolase</keyword>
<evidence type="ECO:0000256" key="6">
    <source>
        <dbReference type="ARBA" id="ARBA00022723"/>
    </source>
</evidence>
<dbReference type="Proteomes" id="UP001165060">
    <property type="component" value="Unassembled WGS sequence"/>
</dbReference>
<evidence type="ECO:0000256" key="5">
    <source>
        <dbReference type="ARBA" id="ARBA00015544"/>
    </source>
</evidence>
<evidence type="ECO:0000256" key="8">
    <source>
        <dbReference type="ARBA" id="ARBA00022801"/>
    </source>
</evidence>
<evidence type="ECO:0000256" key="11">
    <source>
        <dbReference type="ARBA" id="ARBA00023080"/>
    </source>
</evidence>
<evidence type="ECO:0000256" key="1">
    <source>
        <dbReference type="ARBA" id="ARBA00001946"/>
    </source>
</evidence>
<evidence type="ECO:0000256" key="9">
    <source>
        <dbReference type="ARBA" id="ARBA00022840"/>
    </source>
</evidence>
<comment type="similarity">
    <text evidence="2">Belongs to the ISN1 family.</text>
</comment>
<dbReference type="Pfam" id="PF06437">
    <property type="entry name" value="ISN1"/>
    <property type="match status" value="1"/>
</dbReference>
<sequence>MSFSSRRRNYMLSSHRRDGLIEWMKGMLTHSFVLDLLAATAPATFAHFEELVDEHRACAAGGPARSAELANLAAAAEAPAPAGARRSRLEQIVPSVGVFHTPLPLRRAFLHYDGRYRVTKRRHVTLSFNEIRQVLNLAQVMALCEAPAAAPAAPGAPPSVSAPAKAFRGPRLVTFDGDQTLYSDGANFDGNPKLAEAIALLLRNGVAVAVVTAAGYEYQVEKYTMRISGLLAYFREQGVTPEQCRSFYLFGGECNYLLRLSGSFELEPVKERGPGGWVTATRHVGESPANWSEAEVGSLLDAAHASLSESLEDLQLAARVIRKRRAVGLIPGPGEAMSREALDECVLRVQARLHEHSAASSLPYCAFNGGRDVWVDVGNKRVGVSILQTFLGLEPPECLHEETTYVLKVLLEFASGGEILLGGPPSAAEEGAVKTPTPAEMTRRQSAGSASTGDVKQVFDPYTGDMVDAPTPQKNKRQKK</sequence>
<evidence type="ECO:0000256" key="13">
    <source>
        <dbReference type="SAM" id="MobiDB-lite"/>
    </source>
</evidence>
<keyword evidence="15" id="KW-1185">Reference proteome</keyword>
<keyword evidence="10" id="KW-0460">Magnesium</keyword>
<protein>
    <recommendedName>
        <fullName evidence="5">IMP-specific 5'-nucleotidase 1</fullName>
        <ecNumber evidence="4">3.1.3.99</ecNumber>
    </recommendedName>
</protein>
<comment type="cofactor">
    <cofactor evidence="1">
        <name>Mg(2+)</name>
        <dbReference type="ChEBI" id="CHEBI:18420"/>
    </cofactor>
</comment>
<comment type="caution">
    <text evidence="14">The sequence shown here is derived from an EMBL/GenBank/DDBJ whole genome shotgun (WGS) entry which is preliminary data.</text>
</comment>
<keyword evidence="6" id="KW-0479">Metal-binding</keyword>
<accession>A0ABQ6M7Q8</accession>
<gene>
    <name evidence="14" type="ORF">TeGR_g865</name>
</gene>
<evidence type="ECO:0000256" key="2">
    <source>
        <dbReference type="ARBA" id="ARBA00005307"/>
    </source>
</evidence>
<dbReference type="InterPro" id="IPR009453">
    <property type="entry name" value="ISN1"/>
</dbReference>
<evidence type="ECO:0000256" key="12">
    <source>
        <dbReference type="ARBA" id="ARBA00047413"/>
    </source>
</evidence>
<dbReference type="InterPro" id="IPR036412">
    <property type="entry name" value="HAD-like_sf"/>
</dbReference>
<feature type="region of interest" description="Disordered" evidence="13">
    <location>
        <begin position="424"/>
        <end position="480"/>
    </location>
</feature>
<comment type="catalytic activity">
    <reaction evidence="12">
        <text>IMP + H2O = inosine + phosphate</text>
        <dbReference type="Rhea" id="RHEA:27718"/>
        <dbReference type="ChEBI" id="CHEBI:15377"/>
        <dbReference type="ChEBI" id="CHEBI:17596"/>
        <dbReference type="ChEBI" id="CHEBI:43474"/>
        <dbReference type="ChEBI" id="CHEBI:58053"/>
        <dbReference type="EC" id="3.1.3.99"/>
    </reaction>
</comment>
<feature type="compositionally biased region" description="Polar residues" evidence="13">
    <location>
        <begin position="444"/>
        <end position="454"/>
    </location>
</feature>
<evidence type="ECO:0000313" key="15">
    <source>
        <dbReference type="Proteomes" id="UP001165060"/>
    </source>
</evidence>